<dbReference type="PANTHER" id="PTHR33445:SF2">
    <property type="entry name" value="ATP SYNTHASE SUBUNIT B', CHLOROPLASTIC"/>
    <property type="match status" value="1"/>
</dbReference>
<name>A0A975BUH8_9BACT</name>
<organism evidence="16 17">
    <name type="scientific">Desulfonema magnum</name>
    <dbReference type="NCBI Taxonomy" id="45655"/>
    <lineage>
        <taxon>Bacteria</taxon>
        <taxon>Pseudomonadati</taxon>
        <taxon>Thermodesulfobacteriota</taxon>
        <taxon>Desulfobacteria</taxon>
        <taxon>Desulfobacterales</taxon>
        <taxon>Desulfococcaceae</taxon>
        <taxon>Desulfonema</taxon>
    </lineage>
</organism>
<evidence type="ECO:0000256" key="1">
    <source>
        <dbReference type="ARBA" id="ARBA00005513"/>
    </source>
</evidence>
<keyword evidence="9 13" id="KW-0066">ATP synthesis</keyword>
<proteinExistence type="inferred from homology"/>
<comment type="similarity">
    <text evidence="1 13 14">Belongs to the ATPase B chain family.</text>
</comment>
<keyword evidence="5 13" id="KW-0375">Hydrogen ion transport</keyword>
<evidence type="ECO:0000256" key="5">
    <source>
        <dbReference type="ARBA" id="ARBA00022781"/>
    </source>
</evidence>
<dbReference type="CDD" id="cd06503">
    <property type="entry name" value="ATP-synt_Fo_b"/>
    <property type="match status" value="1"/>
</dbReference>
<comment type="function">
    <text evidence="11">Component of the F(0) channel, it forms part of the peripheral stalk, linking F(1) to F(0). The b'-subunit is a diverged and duplicated form of b found in plants and photosynthetic bacteria.</text>
</comment>
<evidence type="ECO:0000256" key="3">
    <source>
        <dbReference type="ARBA" id="ARBA00022547"/>
    </source>
</evidence>
<evidence type="ECO:0000256" key="14">
    <source>
        <dbReference type="RuleBase" id="RU003848"/>
    </source>
</evidence>
<feature type="transmembrane region" description="Helical" evidence="13">
    <location>
        <begin position="16"/>
        <end position="35"/>
    </location>
</feature>
<evidence type="ECO:0000313" key="16">
    <source>
        <dbReference type="EMBL" id="QTA91996.1"/>
    </source>
</evidence>
<evidence type="ECO:0000256" key="12">
    <source>
        <dbReference type="ARBA" id="ARBA00037847"/>
    </source>
</evidence>
<evidence type="ECO:0000256" key="9">
    <source>
        <dbReference type="ARBA" id="ARBA00023310"/>
    </source>
</evidence>
<keyword evidence="7 13" id="KW-0406">Ion transport</keyword>
<sequence length="151" mass="17487">MQIISNIALISINETLIIELISFLIFMFIMTRIMFRPLRNVMQERDGYISKIESEIDDAEKELDNVTDQLKKTEIAVRQEAFGLKEELEESGSRQAKEIFDAASKEIATLKEKTQKDVDTQISQARKHFKAESEALSVYIMEKILERRLVS</sequence>
<dbReference type="GO" id="GO:0046933">
    <property type="term" value="F:proton-transporting ATP synthase activity, rotational mechanism"/>
    <property type="evidence" value="ECO:0007669"/>
    <property type="project" value="UniProtKB-UniRule"/>
</dbReference>
<dbReference type="HAMAP" id="MF_01398">
    <property type="entry name" value="ATP_synth_b_bprime"/>
    <property type="match status" value="1"/>
</dbReference>
<keyword evidence="15" id="KW-0175">Coiled coil</keyword>
<keyword evidence="8 13" id="KW-0472">Membrane</keyword>
<dbReference type="GO" id="GO:0045259">
    <property type="term" value="C:proton-transporting ATP synthase complex"/>
    <property type="evidence" value="ECO:0007669"/>
    <property type="project" value="UniProtKB-KW"/>
</dbReference>
<dbReference type="EMBL" id="CP061800">
    <property type="protein sequence ID" value="QTA91996.1"/>
    <property type="molecule type" value="Genomic_DNA"/>
</dbReference>
<protein>
    <recommendedName>
        <fullName evidence="13">ATP synthase subunit b</fullName>
    </recommendedName>
    <alternativeName>
        <fullName evidence="13">ATP synthase F(0) sector subunit b</fullName>
    </alternativeName>
    <alternativeName>
        <fullName evidence="13">ATPase subunit I</fullName>
    </alternativeName>
    <alternativeName>
        <fullName evidence="13">F-type ATPase subunit b</fullName>
        <shortName evidence="13">F-ATPase subunit b</shortName>
    </alternativeName>
</protein>
<evidence type="ECO:0000256" key="2">
    <source>
        <dbReference type="ARBA" id="ARBA00022448"/>
    </source>
</evidence>
<evidence type="ECO:0000256" key="6">
    <source>
        <dbReference type="ARBA" id="ARBA00022989"/>
    </source>
</evidence>
<accession>A0A975BUH8</accession>
<gene>
    <name evidence="16" type="primary">atpF1</name>
    <name evidence="13" type="synonym">atpF</name>
    <name evidence="16" type="ORF">dnm_080690</name>
</gene>
<keyword evidence="13" id="KW-1003">Cell membrane</keyword>
<dbReference type="KEGG" id="dmm:dnm_080690"/>
<feature type="coiled-coil region" evidence="15">
    <location>
        <begin position="49"/>
        <end position="113"/>
    </location>
</feature>
<reference evidence="16" key="1">
    <citation type="journal article" date="2021" name="Microb. Physiol.">
        <title>Proteogenomic Insights into the Physiology of Marine, Sulfate-Reducing, Filamentous Desulfonema limicola and Desulfonema magnum.</title>
        <authorList>
            <person name="Schnaars V."/>
            <person name="Wohlbrand L."/>
            <person name="Scheve S."/>
            <person name="Hinrichs C."/>
            <person name="Reinhardt R."/>
            <person name="Rabus R."/>
        </authorList>
    </citation>
    <scope>NUCLEOTIDE SEQUENCE</scope>
    <source>
        <strain evidence="16">4be13</strain>
    </source>
</reference>
<keyword evidence="4 13" id="KW-0812">Transmembrane</keyword>
<keyword evidence="2 13" id="KW-0813">Transport</keyword>
<dbReference type="Pfam" id="PF00430">
    <property type="entry name" value="ATP-synt_B"/>
    <property type="match status" value="1"/>
</dbReference>
<keyword evidence="6 13" id="KW-1133">Transmembrane helix</keyword>
<dbReference type="GO" id="GO:0046961">
    <property type="term" value="F:proton-transporting ATPase activity, rotational mechanism"/>
    <property type="evidence" value="ECO:0007669"/>
    <property type="project" value="TreeGrafter"/>
</dbReference>
<evidence type="ECO:0000256" key="4">
    <source>
        <dbReference type="ARBA" id="ARBA00022692"/>
    </source>
</evidence>
<dbReference type="InterPro" id="IPR050059">
    <property type="entry name" value="ATP_synthase_B_chain"/>
</dbReference>
<comment type="subcellular location">
    <subcellularLocation>
        <location evidence="13">Cell membrane</location>
        <topology evidence="13">Single-pass membrane protein</topology>
    </subcellularLocation>
    <subcellularLocation>
        <location evidence="12">Endomembrane system</location>
        <topology evidence="12">Single-pass membrane protein</topology>
    </subcellularLocation>
</comment>
<dbReference type="PANTHER" id="PTHR33445">
    <property type="entry name" value="ATP SYNTHASE SUBUNIT B', CHLOROPLASTIC"/>
    <property type="match status" value="1"/>
</dbReference>
<evidence type="ECO:0000256" key="7">
    <source>
        <dbReference type="ARBA" id="ARBA00023065"/>
    </source>
</evidence>
<dbReference type="GO" id="GO:0005886">
    <property type="term" value="C:plasma membrane"/>
    <property type="evidence" value="ECO:0007669"/>
    <property type="project" value="UniProtKB-SubCell"/>
</dbReference>
<evidence type="ECO:0000313" key="17">
    <source>
        <dbReference type="Proteomes" id="UP000663722"/>
    </source>
</evidence>
<keyword evidence="17" id="KW-1185">Reference proteome</keyword>
<dbReference type="Proteomes" id="UP000663722">
    <property type="component" value="Chromosome"/>
</dbReference>
<evidence type="ECO:0000256" key="10">
    <source>
        <dbReference type="ARBA" id="ARBA00025198"/>
    </source>
</evidence>
<evidence type="ECO:0000256" key="8">
    <source>
        <dbReference type="ARBA" id="ARBA00023136"/>
    </source>
</evidence>
<keyword evidence="3 13" id="KW-0138">CF(0)</keyword>
<dbReference type="InterPro" id="IPR002146">
    <property type="entry name" value="ATP_synth_b/b'su_bac/chlpt"/>
</dbReference>
<dbReference type="GO" id="GO:0012505">
    <property type="term" value="C:endomembrane system"/>
    <property type="evidence" value="ECO:0007669"/>
    <property type="project" value="UniProtKB-SubCell"/>
</dbReference>
<dbReference type="RefSeq" id="WP_207679543.1">
    <property type="nucleotide sequence ID" value="NZ_CP061800.1"/>
</dbReference>
<evidence type="ECO:0000256" key="11">
    <source>
        <dbReference type="ARBA" id="ARBA00025614"/>
    </source>
</evidence>
<comment type="function">
    <text evidence="10 13">F(1)F(0) ATP synthase produces ATP from ADP in the presence of a proton or sodium gradient. F-type ATPases consist of two structural domains, F(1) containing the extramembraneous catalytic core and F(0) containing the membrane proton channel, linked together by a central stalk and a peripheral stalk. During catalysis, ATP synthesis in the catalytic domain of F(1) is coupled via a rotary mechanism of the central stalk subunits to proton translocation.</text>
</comment>
<comment type="subunit">
    <text evidence="13">F-type ATPases have 2 components, F(1) - the catalytic core - and F(0) - the membrane proton channel. F(1) has five subunits: alpha(3), beta(3), gamma(1), delta(1), epsilon(1). F(0) has three main subunits: a(1), b(2) and c(10-14). The alpha and beta chains form an alternating ring which encloses part of the gamma chain. F(1) is attached to F(0) by a central stalk formed by the gamma and epsilon chains, while a peripheral stalk is formed by the delta and b chains.</text>
</comment>
<evidence type="ECO:0000256" key="13">
    <source>
        <dbReference type="HAMAP-Rule" id="MF_01398"/>
    </source>
</evidence>
<evidence type="ECO:0000256" key="15">
    <source>
        <dbReference type="SAM" id="Coils"/>
    </source>
</evidence>
<dbReference type="AlphaFoldDB" id="A0A975BUH8"/>